<keyword evidence="3 10" id="KW-0812">Transmembrane</keyword>
<feature type="transmembrane region" description="Helical" evidence="10">
    <location>
        <begin position="139"/>
        <end position="159"/>
    </location>
</feature>
<dbReference type="PRINTS" id="PR00237">
    <property type="entry name" value="GPCRRHODOPSN"/>
</dbReference>
<dbReference type="Proteomes" id="UP000789390">
    <property type="component" value="Unassembled WGS sequence"/>
</dbReference>
<dbReference type="InterPro" id="IPR000276">
    <property type="entry name" value="GPCR_Rhodpsn"/>
</dbReference>
<evidence type="ECO:0000256" key="8">
    <source>
        <dbReference type="ARBA" id="ARBA00023180"/>
    </source>
</evidence>
<keyword evidence="7" id="KW-0675">Receptor</keyword>
<evidence type="ECO:0000256" key="10">
    <source>
        <dbReference type="SAM" id="Phobius"/>
    </source>
</evidence>
<evidence type="ECO:0000256" key="5">
    <source>
        <dbReference type="ARBA" id="ARBA00023040"/>
    </source>
</evidence>
<evidence type="ECO:0000313" key="12">
    <source>
        <dbReference type="Proteomes" id="UP000789390"/>
    </source>
</evidence>
<dbReference type="EMBL" id="CAKKLH010000288">
    <property type="protein sequence ID" value="CAH0108824.1"/>
    <property type="molecule type" value="Genomic_DNA"/>
</dbReference>
<keyword evidence="9" id="KW-0807">Transducer</keyword>
<dbReference type="Gene3D" id="1.20.1070.10">
    <property type="entry name" value="Rhodopsin 7-helix transmembrane proteins"/>
    <property type="match status" value="1"/>
</dbReference>
<comment type="subcellular location">
    <subcellularLocation>
        <location evidence="1">Cell membrane</location>
        <topology evidence="1">Multi-pass membrane protein</topology>
    </subcellularLocation>
</comment>
<dbReference type="GO" id="GO:0005886">
    <property type="term" value="C:plasma membrane"/>
    <property type="evidence" value="ECO:0007669"/>
    <property type="project" value="UniProtKB-SubCell"/>
</dbReference>
<dbReference type="PANTHER" id="PTHR24246:SF27">
    <property type="entry name" value="ADENOSINE RECEPTOR, ISOFORM A"/>
    <property type="match status" value="1"/>
</dbReference>
<keyword evidence="8" id="KW-0325">Glycoprotein</keyword>
<keyword evidence="2" id="KW-1003">Cell membrane</keyword>
<evidence type="ECO:0000256" key="3">
    <source>
        <dbReference type="ARBA" id="ARBA00022692"/>
    </source>
</evidence>
<dbReference type="GO" id="GO:0007189">
    <property type="term" value="P:adenylate cyclase-activating G protein-coupled receptor signaling pathway"/>
    <property type="evidence" value="ECO:0007669"/>
    <property type="project" value="TreeGrafter"/>
</dbReference>
<keyword evidence="6 10" id="KW-0472">Membrane</keyword>
<dbReference type="GO" id="GO:0001973">
    <property type="term" value="P:G protein-coupled adenosine receptor signaling pathway"/>
    <property type="evidence" value="ECO:0007669"/>
    <property type="project" value="TreeGrafter"/>
</dbReference>
<dbReference type="GO" id="GO:0004930">
    <property type="term" value="F:G protein-coupled receptor activity"/>
    <property type="evidence" value="ECO:0007669"/>
    <property type="project" value="UniProtKB-KW"/>
</dbReference>
<keyword evidence="12" id="KW-1185">Reference proteome</keyword>
<feature type="transmembrane region" description="Helical" evidence="10">
    <location>
        <begin position="179"/>
        <end position="199"/>
    </location>
</feature>
<feature type="transmembrane region" description="Helical" evidence="10">
    <location>
        <begin position="30"/>
        <end position="54"/>
    </location>
</feature>
<reference evidence="11" key="1">
    <citation type="submission" date="2021-11" db="EMBL/GenBank/DDBJ databases">
        <authorList>
            <person name="Schell T."/>
        </authorList>
    </citation>
    <scope>NUCLEOTIDE SEQUENCE</scope>
    <source>
        <strain evidence="11">M5</strain>
    </source>
</reference>
<evidence type="ECO:0000313" key="11">
    <source>
        <dbReference type="EMBL" id="CAH0108824.1"/>
    </source>
</evidence>
<feature type="transmembrane region" description="Helical" evidence="10">
    <location>
        <begin position="320"/>
        <end position="342"/>
    </location>
</feature>
<feature type="transmembrane region" description="Helical" evidence="10">
    <location>
        <begin position="66"/>
        <end position="90"/>
    </location>
</feature>
<feature type="transmembrane region" description="Helical" evidence="10">
    <location>
        <begin position="279"/>
        <end position="300"/>
    </location>
</feature>
<evidence type="ECO:0000256" key="6">
    <source>
        <dbReference type="ARBA" id="ARBA00023136"/>
    </source>
</evidence>
<evidence type="ECO:0008006" key="13">
    <source>
        <dbReference type="Google" id="ProtNLM"/>
    </source>
</evidence>
<keyword evidence="4 10" id="KW-1133">Transmembrane helix</keyword>
<sequence>MNISSNNSSERDFDIDNEDDFTIPQLPSRFLLIARIVCVCCGLPSNLIVLFVFAKCRRLRHPRHTCWVAVTVVAMFVNLLAAIEMLSAAYPTRSAYTFLVFFKGSPFAFFSFGYTIIAIERYLAVSCYLWHKDNVTNRVVVVTFTFIGFIVLVCLVVANCLEKKSYFMPGNGVSSSWKLFLLGITVMASSLIGIVLQVLTYSHVKKLYRAHPNLRRTDRHLFQVKYQHNNSRTQQSKFLKKDVLAVDSKCVATTTTSQQISSTTKKQARASRLDLEAGFYYFVISLPVLISNGTIGLFLTFNYICSHTELANVCHGWMSILLYIRTIQLLITAFNPLIYYSLSSEFRSACRSRFCITARQNKT</sequence>
<dbReference type="AlphaFoldDB" id="A0A8J2RUL2"/>
<evidence type="ECO:0000256" key="9">
    <source>
        <dbReference type="ARBA" id="ARBA00023224"/>
    </source>
</evidence>
<organism evidence="11 12">
    <name type="scientific">Daphnia galeata</name>
    <dbReference type="NCBI Taxonomy" id="27404"/>
    <lineage>
        <taxon>Eukaryota</taxon>
        <taxon>Metazoa</taxon>
        <taxon>Ecdysozoa</taxon>
        <taxon>Arthropoda</taxon>
        <taxon>Crustacea</taxon>
        <taxon>Branchiopoda</taxon>
        <taxon>Diplostraca</taxon>
        <taxon>Cladocera</taxon>
        <taxon>Anomopoda</taxon>
        <taxon>Daphniidae</taxon>
        <taxon>Daphnia</taxon>
    </lineage>
</organism>
<proteinExistence type="predicted"/>
<name>A0A8J2RUL2_9CRUS</name>
<accession>A0A8J2RUL2</accession>
<keyword evidence="5" id="KW-0297">G-protein coupled receptor</keyword>
<dbReference type="OrthoDB" id="6362864at2759"/>
<evidence type="ECO:0000256" key="4">
    <source>
        <dbReference type="ARBA" id="ARBA00022989"/>
    </source>
</evidence>
<dbReference type="PANTHER" id="PTHR24246">
    <property type="entry name" value="OLFACTORY RECEPTOR AND ADENOSINE RECEPTOR"/>
    <property type="match status" value="1"/>
</dbReference>
<gene>
    <name evidence="11" type="ORF">DGAL_LOCUS12229</name>
</gene>
<protein>
    <recommendedName>
        <fullName evidence="13">G-protein coupled receptors family 1 profile domain-containing protein</fullName>
    </recommendedName>
</protein>
<comment type="caution">
    <text evidence="11">The sequence shown here is derived from an EMBL/GenBank/DDBJ whole genome shotgun (WGS) entry which is preliminary data.</text>
</comment>
<evidence type="ECO:0000256" key="7">
    <source>
        <dbReference type="ARBA" id="ARBA00023170"/>
    </source>
</evidence>
<dbReference type="SUPFAM" id="SSF81321">
    <property type="entry name" value="Family A G protein-coupled receptor-like"/>
    <property type="match status" value="1"/>
</dbReference>
<feature type="transmembrane region" description="Helical" evidence="10">
    <location>
        <begin position="96"/>
        <end position="119"/>
    </location>
</feature>
<evidence type="ECO:0000256" key="2">
    <source>
        <dbReference type="ARBA" id="ARBA00022475"/>
    </source>
</evidence>
<evidence type="ECO:0000256" key="1">
    <source>
        <dbReference type="ARBA" id="ARBA00004651"/>
    </source>
</evidence>